<dbReference type="GO" id="GO:0052381">
    <property type="term" value="F:tRNA dimethylallyltransferase activity"/>
    <property type="evidence" value="ECO:0007669"/>
    <property type="project" value="UniProtKB-EC"/>
</dbReference>
<proteinExistence type="predicted"/>
<comment type="caution">
    <text evidence="1">The sequence shown here is derived from an EMBL/GenBank/DDBJ whole genome shotgun (WGS) entry which is preliminary data.</text>
</comment>
<reference evidence="1" key="1">
    <citation type="submission" date="2016-10" db="EMBL/GenBank/DDBJ databases">
        <title>Sequence of Gallionella enrichment culture.</title>
        <authorList>
            <person name="Poehlein A."/>
            <person name="Muehling M."/>
            <person name="Daniel R."/>
        </authorList>
    </citation>
    <scope>NUCLEOTIDE SEQUENCE</scope>
</reference>
<accession>A0A1J5P539</accession>
<dbReference type="Gene3D" id="1.10.287.890">
    <property type="entry name" value="Crystal structure of tRNA isopentenylpyrophosphate transferase (bh2366) domain"/>
    <property type="match status" value="1"/>
</dbReference>
<protein>
    <submittedName>
        <fullName evidence="1">tRNA dimethylallyltransferase</fullName>
        <ecNumber evidence="1">2.5.1.75</ecNumber>
    </submittedName>
</protein>
<organism evidence="1">
    <name type="scientific">mine drainage metagenome</name>
    <dbReference type="NCBI Taxonomy" id="410659"/>
    <lineage>
        <taxon>unclassified sequences</taxon>
        <taxon>metagenomes</taxon>
        <taxon>ecological metagenomes</taxon>
    </lineage>
</organism>
<dbReference type="AlphaFoldDB" id="A0A1J5P539"/>
<dbReference type="EMBL" id="MLJW01006700">
    <property type="protein sequence ID" value="OIQ66302.1"/>
    <property type="molecule type" value="Genomic_DNA"/>
</dbReference>
<dbReference type="EC" id="2.5.1.75" evidence="1"/>
<name>A0A1J5P539_9ZZZZ</name>
<sequence>MWEMGFVEEVQKLERMGLREGKTAQRSLGYGQILRALDGEISLEAAKDETIKATRKFSRRQNTWFARDAAISWCSVGAHIDRLEMLY</sequence>
<evidence type="ECO:0000313" key="1">
    <source>
        <dbReference type="EMBL" id="OIQ66302.1"/>
    </source>
</evidence>
<keyword evidence="1" id="KW-0808">Transferase</keyword>
<gene>
    <name evidence="1" type="primary">miaA_12</name>
    <name evidence="1" type="ORF">GALL_521320</name>
</gene>
<dbReference type="Pfam" id="PF01715">
    <property type="entry name" value="IPPT"/>
    <property type="match status" value="1"/>
</dbReference>